<dbReference type="Pfam" id="PF04367">
    <property type="entry name" value="DUF502"/>
    <property type="match status" value="1"/>
</dbReference>
<dbReference type="PANTHER" id="PTHR31876">
    <property type="entry name" value="COV-LIKE PROTEIN 1"/>
    <property type="match status" value="1"/>
</dbReference>
<dbReference type="Proteomes" id="UP000317691">
    <property type="component" value="Unassembled WGS sequence"/>
</dbReference>
<accession>A0A538TIF4</accession>
<evidence type="ECO:0000256" key="1">
    <source>
        <dbReference type="SAM" id="Phobius"/>
    </source>
</evidence>
<keyword evidence="1" id="KW-0812">Transmembrane</keyword>
<gene>
    <name evidence="2" type="ORF">E6K79_10000</name>
</gene>
<dbReference type="PANTHER" id="PTHR31876:SF26">
    <property type="entry name" value="PROTEIN LIKE COV 2"/>
    <property type="match status" value="1"/>
</dbReference>
<proteinExistence type="predicted"/>
<evidence type="ECO:0000313" key="2">
    <source>
        <dbReference type="EMBL" id="TMQ63402.1"/>
    </source>
</evidence>
<feature type="transmembrane region" description="Helical" evidence="1">
    <location>
        <begin position="7"/>
        <end position="30"/>
    </location>
</feature>
<reference evidence="2 3" key="1">
    <citation type="journal article" date="2019" name="Nat. Microbiol.">
        <title>Mediterranean grassland soil C-N compound turnover is dependent on rainfall and depth, and is mediated by genomically divergent microorganisms.</title>
        <authorList>
            <person name="Diamond S."/>
            <person name="Andeer P.F."/>
            <person name="Li Z."/>
            <person name="Crits-Christoph A."/>
            <person name="Burstein D."/>
            <person name="Anantharaman K."/>
            <person name="Lane K.R."/>
            <person name="Thomas B.C."/>
            <person name="Pan C."/>
            <person name="Northen T.R."/>
            <person name="Banfield J.F."/>
        </authorList>
    </citation>
    <scope>NUCLEOTIDE SEQUENCE [LARGE SCALE GENOMIC DNA]</scope>
    <source>
        <strain evidence="2">WS_9</strain>
    </source>
</reference>
<keyword evidence="1" id="KW-0472">Membrane</keyword>
<protein>
    <submittedName>
        <fullName evidence="2">DUF502 domain-containing protein</fullName>
    </submittedName>
</protein>
<feature type="transmembrane region" description="Helical" evidence="1">
    <location>
        <begin position="50"/>
        <end position="70"/>
    </location>
</feature>
<evidence type="ECO:0000313" key="3">
    <source>
        <dbReference type="Proteomes" id="UP000317691"/>
    </source>
</evidence>
<sequence length="213" mass="22613">MLKRLRTYFLTGLLVLAPVVITGYIIWKLFVFLDHLTGATLRGGYIRPGGVPGIGFVTVILIITLTGALANNILGRSLGGVFEGLILRVPFLRGVYLTLKEMGEALLSDKKGVFQRVVLVPFPGPGVYSIGLVTTPPPRSVDDAVGTALEGVFIPTPPNPTTGHLVYYPLEQVIPTTLRVEQAVKMILSGGVVVPAGPVLSSQEPAPNEMGAT</sequence>
<comment type="caution">
    <text evidence="2">The sequence shown here is derived from an EMBL/GenBank/DDBJ whole genome shotgun (WGS) entry which is preliminary data.</text>
</comment>
<keyword evidence="1" id="KW-1133">Transmembrane helix</keyword>
<organism evidence="2 3">
    <name type="scientific">Eiseniibacteriota bacterium</name>
    <dbReference type="NCBI Taxonomy" id="2212470"/>
    <lineage>
        <taxon>Bacteria</taxon>
        <taxon>Candidatus Eiseniibacteriota</taxon>
    </lineage>
</organism>
<dbReference type="InterPro" id="IPR007462">
    <property type="entry name" value="COV1-like"/>
</dbReference>
<dbReference type="EMBL" id="VBOZ01000031">
    <property type="protein sequence ID" value="TMQ63402.1"/>
    <property type="molecule type" value="Genomic_DNA"/>
</dbReference>
<dbReference type="AlphaFoldDB" id="A0A538TIF4"/>
<name>A0A538TIF4_UNCEI</name>